<reference evidence="10 11" key="1">
    <citation type="submission" date="2023-08" db="EMBL/GenBank/DDBJ databases">
        <title>Microbacterium sp. nov., isolated from a waste landfill.</title>
        <authorList>
            <person name="Wen W."/>
        </authorList>
    </citation>
    <scope>NUCLEOTIDE SEQUENCE [LARGE SCALE GENOMIC DNA]</scope>
    <source>
        <strain evidence="10 11">ASV81</strain>
    </source>
</reference>
<evidence type="ECO:0000256" key="6">
    <source>
        <dbReference type="ARBA" id="ARBA00022857"/>
    </source>
</evidence>
<dbReference type="PANTHER" id="PTHR48467:SF1">
    <property type="entry name" value="GLUTAMATE SYNTHASE 1 [NADH], CHLOROPLASTIC-LIKE"/>
    <property type="match status" value="1"/>
</dbReference>
<dbReference type="Proteomes" id="UP001230289">
    <property type="component" value="Unassembled WGS sequence"/>
</dbReference>
<dbReference type="Gene3D" id="3.50.50.60">
    <property type="entry name" value="FAD/NAD(P)-binding domain"/>
    <property type="match status" value="1"/>
</dbReference>
<name>A0ABU0XK42_9MICO</name>
<accession>A0ABU0XK42</accession>
<feature type="domain" description="FAD/NAD(P)-binding" evidence="9">
    <location>
        <begin position="10"/>
        <end position="197"/>
    </location>
</feature>
<dbReference type="SUPFAM" id="SSF51971">
    <property type="entry name" value="Nucleotide-binding domain"/>
    <property type="match status" value="2"/>
</dbReference>
<dbReference type="Gene3D" id="3.40.50.720">
    <property type="entry name" value="NAD(P)-binding Rossmann-like Domain"/>
    <property type="match status" value="1"/>
</dbReference>
<comment type="similarity">
    <text evidence="2">Belongs to the ferredoxin--NADP reductase type 1 family.</text>
</comment>
<dbReference type="PIRSF" id="PIRSF000362">
    <property type="entry name" value="FNR"/>
    <property type="match status" value="1"/>
</dbReference>
<sequence>MTAPSSAPLRVAIVGAGPAGIYAGNILSNAIAARDDGAFGTVEIDLFESLPAPYGLIRYGVAPDHPRIKGIVNSLHEMLDAHGVDADRRIIRFLGNIEVGRDISLAELHERYHAVILATGAIRDAALDIPGVDLPGSYGAADFVAWYDGHPDVPRTWPLEDEHVAVIGNGNVALDVARVLAKLPENLRSTEVPDNVLAGLEASAVTDVHVFGRRGPADIKFTPIELRELGEVAGVDILVDDADFEGVDPAAAPNNQLKIMLRTLNAWRDRPENKGETTGATRRLHLHFWHAPVEISGDDRVASIRFERTAPNADGSVRGTGEFRDYPVSAVYRAVGYFGSPIVDAPFDDRRGVVPNEGGRVDGVPGLYATGWIKRGPVGLIGHTKSDATETIANLLEDADAGRLQDPTASDDVLALLAERGVEVTTWDGWLELDAHERALGAAHVHTRERVKVVPREEQVEISRSPFLSASAVVTS</sequence>
<comment type="cofactor">
    <cofactor evidence="1">
        <name>FAD</name>
        <dbReference type="ChEBI" id="CHEBI:57692"/>
    </cofactor>
</comment>
<evidence type="ECO:0000256" key="3">
    <source>
        <dbReference type="ARBA" id="ARBA00013223"/>
    </source>
</evidence>
<evidence type="ECO:0000313" key="11">
    <source>
        <dbReference type="Proteomes" id="UP001230289"/>
    </source>
</evidence>
<gene>
    <name evidence="10" type="ORF">RBR11_13610</name>
</gene>
<evidence type="ECO:0000256" key="2">
    <source>
        <dbReference type="ARBA" id="ARBA00008312"/>
    </source>
</evidence>
<evidence type="ECO:0000256" key="4">
    <source>
        <dbReference type="ARBA" id="ARBA00022630"/>
    </source>
</evidence>
<keyword evidence="4" id="KW-0285">Flavoprotein</keyword>
<evidence type="ECO:0000259" key="9">
    <source>
        <dbReference type="Pfam" id="PF07992"/>
    </source>
</evidence>
<dbReference type="PRINTS" id="PR00469">
    <property type="entry name" value="PNDRDTASEII"/>
</dbReference>
<comment type="caution">
    <text evidence="10">The sequence shown here is derived from an EMBL/GenBank/DDBJ whole genome shotgun (WGS) entry which is preliminary data.</text>
</comment>
<dbReference type="InterPro" id="IPR023753">
    <property type="entry name" value="FAD/NAD-binding_dom"/>
</dbReference>
<keyword evidence="6" id="KW-0521">NADP</keyword>
<evidence type="ECO:0000313" key="10">
    <source>
        <dbReference type="EMBL" id="MDQ4214953.1"/>
    </source>
</evidence>
<evidence type="ECO:0000256" key="8">
    <source>
        <dbReference type="ARBA" id="ARBA00047776"/>
    </source>
</evidence>
<evidence type="ECO:0000256" key="5">
    <source>
        <dbReference type="ARBA" id="ARBA00022827"/>
    </source>
</evidence>
<dbReference type="InterPro" id="IPR055275">
    <property type="entry name" value="Ferredox_Rdtase"/>
</dbReference>
<keyword evidence="5" id="KW-0274">FAD</keyword>
<keyword evidence="11" id="KW-1185">Reference proteome</keyword>
<dbReference type="EC" id="1.18.1.2" evidence="3"/>
<dbReference type="Pfam" id="PF07992">
    <property type="entry name" value="Pyr_redox_2"/>
    <property type="match status" value="1"/>
</dbReference>
<protein>
    <recommendedName>
        <fullName evidence="3">ferredoxin--NADP(+) reductase</fullName>
        <ecNumber evidence="3">1.18.1.2</ecNumber>
    </recommendedName>
</protein>
<evidence type="ECO:0000256" key="1">
    <source>
        <dbReference type="ARBA" id="ARBA00001974"/>
    </source>
</evidence>
<comment type="catalytic activity">
    <reaction evidence="8">
        <text>2 reduced [2Fe-2S]-[ferredoxin] + NADP(+) + H(+) = 2 oxidized [2Fe-2S]-[ferredoxin] + NADPH</text>
        <dbReference type="Rhea" id="RHEA:20125"/>
        <dbReference type="Rhea" id="RHEA-COMP:10000"/>
        <dbReference type="Rhea" id="RHEA-COMP:10001"/>
        <dbReference type="ChEBI" id="CHEBI:15378"/>
        <dbReference type="ChEBI" id="CHEBI:33737"/>
        <dbReference type="ChEBI" id="CHEBI:33738"/>
        <dbReference type="ChEBI" id="CHEBI:57783"/>
        <dbReference type="ChEBI" id="CHEBI:58349"/>
        <dbReference type="EC" id="1.18.1.2"/>
    </reaction>
</comment>
<proteinExistence type="inferred from homology"/>
<evidence type="ECO:0000256" key="7">
    <source>
        <dbReference type="ARBA" id="ARBA00023002"/>
    </source>
</evidence>
<dbReference type="InterPro" id="IPR021163">
    <property type="entry name" value="Ferredox_Rdtase_adrenod"/>
</dbReference>
<dbReference type="PANTHER" id="PTHR48467">
    <property type="entry name" value="GLUTAMATE SYNTHASE 1 [NADH], CHLOROPLASTIC-LIKE"/>
    <property type="match status" value="1"/>
</dbReference>
<keyword evidence="7" id="KW-0560">Oxidoreductase</keyword>
<dbReference type="PRINTS" id="PR00368">
    <property type="entry name" value="FADPNR"/>
</dbReference>
<dbReference type="EMBL" id="JAVFCB010000007">
    <property type="protein sequence ID" value="MDQ4214953.1"/>
    <property type="molecule type" value="Genomic_DNA"/>
</dbReference>
<dbReference type="RefSeq" id="WP_308489888.1">
    <property type="nucleotide sequence ID" value="NZ_JAVFCB010000007.1"/>
</dbReference>
<organism evidence="10 11">
    <name type="scientific">Microbacterium capsulatum</name>
    <dbReference type="NCBI Taxonomy" id="3041921"/>
    <lineage>
        <taxon>Bacteria</taxon>
        <taxon>Bacillati</taxon>
        <taxon>Actinomycetota</taxon>
        <taxon>Actinomycetes</taxon>
        <taxon>Micrococcales</taxon>
        <taxon>Microbacteriaceae</taxon>
        <taxon>Microbacterium</taxon>
    </lineage>
</organism>
<dbReference type="InterPro" id="IPR036188">
    <property type="entry name" value="FAD/NAD-bd_sf"/>
</dbReference>